<dbReference type="InterPro" id="IPR025302">
    <property type="entry name" value="DrrA1/2-like_C"/>
</dbReference>
<evidence type="ECO:0000259" key="4">
    <source>
        <dbReference type="PROSITE" id="PS50893"/>
    </source>
</evidence>
<dbReference type="InterPro" id="IPR027417">
    <property type="entry name" value="P-loop_NTPase"/>
</dbReference>
<sequence length="322" mass="35371">MTDYAVITDHLTRRFGSFVAVHEVSLHVSYGEVFGFLGPNGSGKTTTIRMLCGLLTPSSGRGRVLGLDIARDQEAIRRRIGYMSQKFSLYGDLTARENLTFYADVYGLPRAERATRIDALIDLAGLRGHDRVLTADLPGGWRQRLALACAIVHRPQVLFLDEPTSGVDPEARREFWDLIYDLAGEGVTVFVTTHFMDEAEHCNRIGLMYGGRLVALDAPMALKRTTFDGAVLEVEGTPQERARTTLLAQPGVRSVAPHGARLHVIVDDAALRLPHLAAALESAQVSDVHIEPIDPSLEDVFVAIVDRYLGKQPDSPDESATR</sequence>
<evidence type="ECO:0000256" key="1">
    <source>
        <dbReference type="ARBA" id="ARBA00022448"/>
    </source>
</evidence>
<dbReference type="Gene3D" id="3.40.50.300">
    <property type="entry name" value="P-loop containing nucleotide triphosphate hydrolases"/>
    <property type="match status" value="1"/>
</dbReference>
<feature type="domain" description="ABC transporter" evidence="4">
    <location>
        <begin position="6"/>
        <end position="235"/>
    </location>
</feature>
<dbReference type="CDD" id="cd03230">
    <property type="entry name" value="ABC_DR_subfamily_A"/>
    <property type="match status" value="1"/>
</dbReference>
<dbReference type="PANTHER" id="PTHR43038:SF3">
    <property type="entry name" value="ABC TRANSPORTER G FAMILY MEMBER 20 ISOFORM X1"/>
    <property type="match status" value="1"/>
</dbReference>
<dbReference type="Pfam" id="PF00005">
    <property type="entry name" value="ABC_tran"/>
    <property type="match status" value="1"/>
</dbReference>
<organism evidence="5 6">
    <name type="scientific">Roseiflexus castenholzii (strain DSM 13941 / HLO8)</name>
    <dbReference type="NCBI Taxonomy" id="383372"/>
    <lineage>
        <taxon>Bacteria</taxon>
        <taxon>Bacillati</taxon>
        <taxon>Chloroflexota</taxon>
        <taxon>Chloroflexia</taxon>
        <taxon>Chloroflexales</taxon>
        <taxon>Roseiflexineae</taxon>
        <taxon>Roseiflexaceae</taxon>
        <taxon>Roseiflexus</taxon>
    </lineage>
</organism>
<reference evidence="5 6" key="1">
    <citation type="submission" date="2007-08" db="EMBL/GenBank/DDBJ databases">
        <title>Complete sequence of Roseiflexus castenholzii DSM 13941.</title>
        <authorList>
            <consortium name="US DOE Joint Genome Institute"/>
            <person name="Copeland A."/>
            <person name="Lucas S."/>
            <person name="Lapidus A."/>
            <person name="Barry K."/>
            <person name="Glavina del Rio T."/>
            <person name="Dalin E."/>
            <person name="Tice H."/>
            <person name="Pitluck S."/>
            <person name="Thompson L.S."/>
            <person name="Brettin T."/>
            <person name="Bruce D."/>
            <person name="Detter J.C."/>
            <person name="Han C."/>
            <person name="Tapia R."/>
            <person name="Schmutz J."/>
            <person name="Larimer F."/>
            <person name="Land M."/>
            <person name="Hauser L."/>
            <person name="Kyrpides N."/>
            <person name="Mikhailova N."/>
            <person name="Bryant D.A."/>
            <person name="Hanada S."/>
            <person name="Tsukatani Y."/>
            <person name="Richardson P."/>
        </authorList>
    </citation>
    <scope>NUCLEOTIDE SEQUENCE [LARGE SCALE GENOMIC DNA]</scope>
    <source>
        <strain evidence="6">DSM 13941 / HLO8</strain>
    </source>
</reference>
<dbReference type="PANTHER" id="PTHR43038">
    <property type="entry name" value="ATP-BINDING CASSETTE, SUB-FAMILY H, MEMBER 1"/>
    <property type="match status" value="1"/>
</dbReference>
<accession>A7NK33</accession>
<dbReference type="GO" id="GO:0005524">
    <property type="term" value="F:ATP binding"/>
    <property type="evidence" value="ECO:0007669"/>
    <property type="project" value="UniProtKB-KW"/>
</dbReference>
<keyword evidence="6" id="KW-1185">Reference proteome</keyword>
<keyword evidence="1" id="KW-0813">Transport</keyword>
<dbReference type="KEGG" id="rca:Rcas_1761"/>
<dbReference type="GO" id="GO:0016887">
    <property type="term" value="F:ATP hydrolysis activity"/>
    <property type="evidence" value="ECO:0007669"/>
    <property type="project" value="InterPro"/>
</dbReference>
<dbReference type="SMART" id="SM00382">
    <property type="entry name" value="AAA"/>
    <property type="match status" value="1"/>
</dbReference>
<dbReference type="AlphaFoldDB" id="A7NK33"/>
<evidence type="ECO:0000256" key="2">
    <source>
        <dbReference type="ARBA" id="ARBA00022741"/>
    </source>
</evidence>
<evidence type="ECO:0000313" key="5">
    <source>
        <dbReference type="EMBL" id="ABU57853.1"/>
    </source>
</evidence>
<protein>
    <submittedName>
        <fullName evidence="5">ABC transporter related</fullName>
    </submittedName>
</protein>
<proteinExistence type="predicted"/>
<dbReference type="STRING" id="383372.Rcas_1761"/>
<dbReference type="eggNOG" id="COG1131">
    <property type="taxonomic scope" value="Bacteria"/>
</dbReference>
<dbReference type="RefSeq" id="WP_012120279.1">
    <property type="nucleotide sequence ID" value="NC_009767.1"/>
</dbReference>
<dbReference type="HOGENOM" id="CLU_000604_1_2_0"/>
<dbReference type="InterPro" id="IPR003593">
    <property type="entry name" value="AAA+_ATPase"/>
</dbReference>
<dbReference type="PROSITE" id="PS50893">
    <property type="entry name" value="ABC_TRANSPORTER_2"/>
    <property type="match status" value="1"/>
</dbReference>
<dbReference type="SUPFAM" id="SSF52540">
    <property type="entry name" value="P-loop containing nucleoside triphosphate hydrolases"/>
    <property type="match status" value="1"/>
</dbReference>
<keyword evidence="3" id="KW-0067">ATP-binding</keyword>
<keyword evidence="2" id="KW-0547">Nucleotide-binding</keyword>
<evidence type="ECO:0000256" key="3">
    <source>
        <dbReference type="ARBA" id="ARBA00022840"/>
    </source>
</evidence>
<dbReference type="Proteomes" id="UP000000263">
    <property type="component" value="Chromosome"/>
</dbReference>
<dbReference type="InterPro" id="IPR003439">
    <property type="entry name" value="ABC_transporter-like_ATP-bd"/>
</dbReference>
<gene>
    <name evidence="5" type="ordered locus">Rcas_1761</name>
</gene>
<dbReference type="EMBL" id="CP000804">
    <property type="protein sequence ID" value="ABU57853.1"/>
    <property type="molecule type" value="Genomic_DNA"/>
</dbReference>
<name>A7NK33_ROSCS</name>
<evidence type="ECO:0000313" key="6">
    <source>
        <dbReference type="Proteomes" id="UP000000263"/>
    </source>
</evidence>
<dbReference type="Pfam" id="PF13732">
    <property type="entry name" value="DrrA1-3_C"/>
    <property type="match status" value="1"/>
</dbReference>
<dbReference type="OrthoDB" id="9804819at2"/>